<dbReference type="RefSeq" id="WP_248994432.1">
    <property type="nucleotide sequence ID" value="NZ_JAKIKP010000002.1"/>
</dbReference>
<reference evidence="2" key="1">
    <citation type="submission" date="2022-01" db="EMBL/GenBank/DDBJ databases">
        <title>Whole genome-based taxonomy of the Shewanellaceae.</title>
        <authorList>
            <person name="Martin-Rodriguez A.J."/>
        </authorList>
    </citation>
    <scope>NUCLEOTIDE SEQUENCE</scope>
    <source>
        <strain evidence="2">DSM 16422</strain>
    </source>
</reference>
<keyword evidence="1" id="KW-1133">Transmembrane helix</keyword>
<dbReference type="EMBL" id="JAKIKP010000002">
    <property type="protein sequence ID" value="MCL1141747.1"/>
    <property type="molecule type" value="Genomic_DNA"/>
</dbReference>
<proteinExistence type="predicted"/>
<dbReference type="NCBIfam" id="NF038116">
    <property type="entry name" value="Sden1266_dom"/>
    <property type="match status" value="1"/>
</dbReference>
<keyword evidence="1" id="KW-0812">Transmembrane</keyword>
<evidence type="ECO:0000313" key="2">
    <source>
        <dbReference type="EMBL" id="MCL1141747.1"/>
    </source>
</evidence>
<keyword evidence="1" id="KW-0472">Membrane</keyword>
<name>A0A9X1ZIS9_9GAMM</name>
<evidence type="ECO:0000313" key="3">
    <source>
        <dbReference type="Proteomes" id="UP001139333"/>
    </source>
</evidence>
<keyword evidence="3" id="KW-1185">Reference proteome</keyword>
<protein>
    <submittedName>
        <fullName evidence="2">Choice-of-anchor H family protein</fullName>
    </submittedName>
</protein>
<dbReference type="Proteomes" id="UP001139333">
    <property type="component" value="Unassembled WGS sequence"/>
</dbReference>
<sequence>MNLDYLTKSITATLTISVFGVYAALLTSSAVLAEPSSKTLPPLSVSEGHAVNQLNGQDLSASIIEKQIETLKQMPQNQINTPNKITERDQRIKAYQQGEIAPPDFKATQLKQGIQSNVVQARIGYRDFVIYDAFSRLFDDFNGDGYYHSFSVTFDADVYGFTVNDPADVYAEMYLSRNGGPWEHYHTTDVFTIYGESDEDDFEVITTLAQGYKTDYYDVLIDLYEYGYPEVVATLSADESDGLYALPLQSRDRDIYYEEEVGYVSAGGLSIGVLGLLLLLALMKRGMPCLRK</sequence>
<dbReference type="AlphaFoldDB" id="A0A9X1ZIS9"/>
<feature type="transmembrane region" description="Helical" evidence="1">
    <location>
        <begin position="261"/>
        <end position="282"/>
    </location>
</feature>
<organism evidence="2 3">
    <name type="scientific">Shewanella gaetbuli</name>
    <dbReference type="NCBI Taxonomy" id="220752"/>
    <lineage>
        <taxon>Bacteria</taxon>
        <taxon>Pseudomonadati</taxon>
        <taxon>Pseudomonadota</taxon>
        <taxon>Gammaproteobacteria</taxon>
        <taxon>Alteromonadales</taxon>
        <taxon>Shewanellaceae</taxon>
        <taxon>Shewanella</taxon>
    </lineage>
</organism>
<gene>
    <name evidence="2" type="ORF">L2672_03385</name>
</gene>
<evidence type="ECO:0000256" key="1">
    <source>
        <dbReference type="SAM" id="Phobius"/>
    </source>
</evidence>
<comment type="caution">
    <text evidence="2">The sequence shown here is derived from an EMBL/GenBank/DDBJ whole genome shotgun (WGS) entry which is preliminary data.</text>
</comment>
<accession>A0A9X1ZIS9</accession>